<evidence type="ECO:0000256" key="1">
    <source>
        <dbReference type="SAM" id="MobiDB-lite"/>
    </source>
</evidence>
<comment type="caution">
    <text evidence="2">The sequence shown here is derived from an EMBL/GenBank/DDBJ whole genome shotgun (WGS) entry which is preliminary data.</text>
</comment>
<evidence type="ECO:0000313" key="2">
    <source>
        <dbReference type="EMBL" id="TQM33651.1"/>
    </source>
</evidence>
<reference evidence="2 3" key="1">
    <citation type="submission" date="2019-06" db="EMBL/GenBank/DDBJ databases">
        <title>Sequencing the genomes of 1000 actinobacteria strains.</title>
        <authorList>
            <person name="Klenk H.-P."/>
        </authorList>
    </citation>
    <scope>NUCLEOTIDE SEQUENCE [LARGE SCALE GENOMIC DNA]</scope>
    <source>
        <strain evidence="2 3">DSM 103495</strain>
    </source>
</reference>
<feature type="region of interest" description="Disordered" evidence="1">
    <location>
        <begin position="152"/>
        <end position="172"/>
    </location>
</feature>
<feature type="compositionally biased region" description="Basic residues" evidence="1">
    <location>
        <begin position="154"/>
        <end position="166"/>
    </location>
</feature>
<sequence>MHPSSACPMTGAVAVNESPRTTVVAPPDGAATAVAGRVAAEIAVRTATAEDLARRNLMVNPIAVRHKALQYCLAPAVVVSVERTTAPSPRARLALRRVRPEIPNSLVHGGARRGRAGARRLWSEFRSGACRIPGDRHEFRDECDADARSGSADRHRRRCARQRRPAGIRTAERGSSRAYCCPSSAAAHRAAHTATRASCRAAIAARPWFRATRRILTRDGRCVPSVARRAARRRNVVRVRSTLLPSPRRVRQVPSSDSVAVVSVEGGAPVRRWLARGRG</sequence>
<evidence type="ECO:0000313" key="3">
    <source>
        <dbReference type="Proteomes" id="UP000316331"/>
    </source>
</evidence>
<name>A0A543FII3_9NOCA</name>
<dbReference type="AlphaFoldDB" id="A0A543FII3"/>
<protein>
    <submittedName>
        <fullName evidence="2">Uncharacterized protein</fullName>
    </submittedName>
</protein>
<proteinExistence type="predicted"/>
<keyword evidence="3" id="KW-1185">Reference proteome</keyword>
<organism evidence="2 3">
    <name type="scientific">Nocardia bhagyanarayanae</name>
    <dbReference type="NCBI Taxonomy" id="1215925"/>
    <lineage>
        <taxon>Bacteria</taxon>
        <taxon>Bacillati</taxon>
        <taxon>Actinomycetota</taxon>
        <taxon>Actinomycetes</taxon>
        <taxon>Mycobacteriales</taxon>
        <taxon>Nocardiaceae</taxon>
        <taxon>Nocardia</taxon>
    </lineage>
</organism>
<gene>
    <name evidence="2" type="ORF">FB390_5388</name>
</gene>
<dbReference type="EMBL" id="VFPG01000001">
    <property type="protein sequence ID" value="TQM33651.1"/>
    <property type="molecule type" value="Genomic_DNA"/>
</dbReference>
<dbReference type="Proteomes" id="UP000316331">
    <property type="component" value="Unassembled WGS sequence"/>
</dbReference>
<accession>A0A543FII3</accession>